<dbReference type="InterPro" id="IPR050388">
    <property type="entry name" value="ABC_Ni/Peptide_Import"/>
</dbReference>
<sequence>MTTTTAMPTTMLGSVRLDEVSIRIGLPGSPRRWVHAAERVSLDLVPGRVTAVVGESGCGKSVLALALMGLLPAGTITAGSIHYGDVDLLTASERVLQGIRGGGLGLIPQSAATHLNPVRTVGSTMAEALAAHGRPTGADGVRALLDELALPAGTIDRYPHELSGGMAQRVLVAMTLALRPAVVVADEPTSALDPGTARLVLAALRNHADAGHAVMLITHDLVAAREVADTVAVMYAGRLMEIGPVDPVLVRPRHGYSRALLDALPENGMTPAPGLPSSLVDPDPSVCAWHTRVGVPCVPAGRVDDDHWLACVPAGWS</sequence>
<feature type="domain" description="ABC transporter" evidence="10">
    <location>
        <begin position="15"/>
        <end position="261"/>
    </location>
</feature>
<dbReference type="RefSeq" id="WP_232400199.1">
    <property type="nucleotide sequence ID" value="NZ_CP102173.1"/>
</dbReference>
<dbReference type="GO" id="GO:0005524">
    <property type="term" value="F:ATP binding"/>
    <property type="evidence" value="ECO:0007669"/>
    <property type="project" value="UniProtKB-KW"/>
</dbReference>
<evidence type="ECO:0000256" key="5">
    <source>
        <dbReference type="ARBA" id="ARBA00022519"/>
    </source>
</evidence>
<dbReference type="CDD" id="cd03257">
    <property type="entry name" value="ABC_NikE_OppD_transporters"/>
    <property type="match status" value="1"/>
</dbReference>
<evidence type="ECO:0000313" key="11">
    <source>
        <dbReference type="EMBL" id="UUP12664.1"/>
    </source>
</evidence>
<dbReference type="InterPro" id="IPR003593">
    <property type="entry name" value="AAA+_ATPase"/>
</dbReference>
<keyword evidence="3" id="KW-0813">Transport</keyword>
<evidence type="ECO:0000256" key="7">
    <source>
        <dbReference type="ARBA" id="ARBA00022840"/>
    </source>
</evidence>
<dbReference type="PROSITE" id="PS50893">
    <property type="entry name" value="ABC_TRANSPORTER_2"/>
    <property type="match status" value="1"/>
</dbReference>
<evidence type="ECO:0000256" key="4">
    <source>
        <dbReference type="ARBA" id="ARBA00022475"/>
    </source>
</evidence>
<dbReference type="Gene3D" id="3.40.50.300">
    <property type="entry name" value="P-loop containing nucleotide triphosphate hydrolases"/>
    <property type="match status" value="1"/>
</dbReference>
<keyword evidence="8" id="KW-1278">Translocase</keyword>
<dbReference type="PANTHER" id="PTHR43297:SF14">
    <property type="entry name" value="ATPASE AAA-TYPE CORE DOMAIN-CONTAINING PROTEIN"/>
    <property type="match status" value="1"/>
</dbReference>
<dbReference type="PROSITE" id="PS00211">
    <property type="entry name" value="ABC_TRANSPORTER_1"/>
    <property type="match status" value="1"/>
</dbReference>
<evidence type="ECO:0000259" key="10">
    <source>
        <dbReference type="PROSITE" id="PS50893"/>
    </source>
</evidence>
<evidence type="ECO:0000313" key="12">
    <source>
        <dbReference type="Proteomes" id="UP001316184"/>
    </source>
</evidence>
<evidence type="ECO:0000256" key="2">
    <source>
        <dbReference type="ARBA" id="ARBA00005417"/>
    </source>
</evidence>
<keyword evidence="5" id="KW-0997">Cell inner membrane</keyword>
<reference evidence="11 12" key="1">
    <citation type="submission" date="2022-08" db="EMBL/GenBank/DDBJ databases">
        <title>novel species in genus Aeromicrobium.</title>
        <authorList>
            <person name="Ye L."/>
        </authorList>
    </citation>
    <scope>NUCLEOTIDE SEQUENCE [LARGE SCALE GENOMIC DNA]</scope>
    <source>
        <strain evidence="12">zg-Y1379</strain>
    </source>
</reference>
<dbReference type="Pfam" id="PF00005">
    <property type="entry name" value="ABC_tran"/>
    <property type="match status" value="1"/>
</dbReference>
<accession>A0ABY5M387</accession>
<evidence type="ECO:0000256" key="8">
    <source>
        <dbReference type="ARBA" id="ARBA00022967"/>
    </source>
</evidence>
<evidence type="ECO:0000256" key="9">
    <source>
        <dbReference type="ARBA" id="ARBA00023136"/>
    </source>
</evidence>
<dbReference type="SMART" id="SM00382">
    <property type="entry name" value="AAA"/>
    <property type="match status" value="1"/>
</dbReference>
<gene>
    <name evidence="11" type="ORF">NQV15_12455</name>
</gene>
<keyword evidence="12" id="KW-1185">Reference proteome</keyword>
<name>A0ABY5M387_9ACTN</name>
<keyword evidence="4" id="KW-1003">Cell membrane</keyword>
<keyword evidence="9" id="KW-0472">Membrane</keyword>
<dbReference type="InterPro" id="IPR003439">
    <property type="entry name" value="ABC_transporter-like_ATP-bd"/>
</dbReference>
<dbReference type="Proteomes" id="UP001316184">
    <property type="component" value="Chromosome"/>
</dbReference>
<comment type="subcellular location">
    <subcellularLocation>
        <location evidence="1">Cell membrane</location>
        <topology evidence="1">Peripheral membrane protein</topology>
    </subcellularLocation>
</comment>
<keyword evidence="6" id="KW-0547">Nucleotide-binding</keyword>
<evidence type="ECO:0000256" key="6">
    <source>
        <dbReference type="ARBA" id="ARBA00022741"/>
    </source>
</evidence>
<dbReference type="PANTHER" id="PTHR43297">
    <property type="entry name" value="OLIGOPEPTIDE TRANSPORT ATP-BINDING PROTEIN APPD"/>
    <property type="match status" value="1"/>
</dbReference>
<dbReference type="SUPFAM" id="SSF52540">
    <property type="entry name" value="P-loop containing nucleoside triphosphate hydrolases"/>
    <property type="match status" value="1"/>
</dbReference>
<dbReference type="EMBL" id="CP102173">
    <property type="protein sequence ID" value="UUP12664.1"/>
    <property type="molecule type" value="Genomic_DNA"/>
</dbReference>
<keyword evidence="7 11" id="KW-0067">ATP-binding</keyword>
<dbReference type="InterPro" id="IPR027417">
    <property type="entry name" value="P-loop_NTPase"/>
</dbReference>
<proteinExistence type="inferred from homology"/>
<evidence type="ECO:0000256" key="3">
    <source>
        <dbReference type="ARBA" id="ARBA00022448"/>
    </source>
</evidence>
<protein>
    <submittedName>
        <fullName evidence="11">ABC transporter ATP-binding protein</fullName>
    </submittedName>
</protein>
<organism evidence="11 12">
    <name type="scientific">Aeromicrobium wangtongii</name>
    <dbReference type="NCBI Taxonomy" id="2969247"/>
    <lineage>
        <taxon>Bacteria</taxon>
        <taxon>Bacillati</taxon>
        <taxon>Actinomycetota</taxon>
        <taxon>Actinomycetes</taxon>
        <taxon>Propionibacteriales</taxon>
        <taxon>Nocardioidaceae</taxon>
        <taxon>Aeromicrobium</taxon>
    </lineage>
</organism>
<dbReference type="InterPro" id="IPR017871">
    <property type="entry name" value="ABC_transporter-like_CS"/>
</dbReference>
<comment type="similarity">
    <text evidence="2">Belongs to the ABC transporter superfamily.</text>
</comment>
<evidence type="ECO:0000256" key="1">
    <source>
        <dbReference type="ARBA" id="ARBA00004202"/>
    </source>
</evidence>